<sequence length="67" mass="7571">NGCTKSRVAFQDSNASDDDDEEDDLRICPIFTDDPMSPTKGFFDYPKNAVCNQQLSNSLPKNSFTYR</sequence>
<comment type="caution">
    <text evidence="2">The sequence shown here is derived from an EMBL/GenBank/DDBJ whole genome shotgun (WGS) entry which is preliminary data.</text>
</comment>
<protein>
    <submittedName>
        <fullName evidence="2">Uncharacterized protein</fullName>
    </submittedName>
</protein>
<feature type="region of interest" description="Disordered" evidence="1">
    <location>
        <begin position="1"/>
        <end position="23"/>
    </location>
</feature>
<evidence type="ECO:0000313" key="2">
    <source>
        <dbReference type="EMBL" id="KAL0179947.1"/>
    </source>
</evidence>
<organism evidence="2 3">
    <name type="scientific">Cirrhinus mrigala</name>
    <name type="common">Mrigala</name>
    <dbReference type="NCBI Taxonomy" id="683832"/>
    <lineage>
        <taxon>Eukaryota</taxon>
        <taxon>Metazoa</taxon>
        <taxon>Chordata</taxon>
        <taxon>Craniata</taxon>
        <taxon>Vertebrata</taxon>
        <taxon>Euteleostomi</taxon>
        <taxon>Actinopterygii</taxon>
        <taxon>Neopterygii</taxon>
        <taxon>Teleostei</taxon>
        <taxon>Ostariophysi</taxon>
        <taxon>Cypriniformes</taxon>
        <taxon>Cyprinidae</taxon>
        <taxon>Labeoninae</taxon>
        <taxon>Labeonini</taxon>
        <taxon>Cirrhinus</taxon>
    </lineage>
</organism>
<evidence type="ECO:0000256" key="1">
    <source>
        <dbReference type="SAM" id="MobiDB-lite"/>
    </source>
</evidence>
<name>A0ABD0Q168_CIRMR</name>
<keyword evidence="3" id="KW-1185">Reference proteome</keyword>
<feature type="non-terminal residue" evidence="2">
    <location>
        <position position="67"/>
    </location>
</feature>
<dbReference type="Proteomes" id="UP001529510">
    <property type="component" value="Unassembled WGS sequence"/>
</dbReference>
<reference evidence="2 3" key="1">
    <citation type="submission" date="2024-05" db="EMBL/GenBank/DDBJ databases">
        <title>Genome sequencing and assembly of Indian major carp, Cirrhinus mrigala (Hamilton, 1822).</title>
        <authorList>
            <person name="Mohindra V."/>
            <person name="Chowdhury L.M."/>
            <person name="Lal K."/>
            <person name="Jena J.K."/>
        </authorList>
    </citation>
    <scope>NUCLEOTIDE SEQUENCE [LARGE SCALE GENOMIC DNA]</scope>
    <source>
        <strain evidence="2">CM1030</strain>
        <tissue evidence="2">Blood</tissue>
    </source>
</reference>
<gene>
    <name evidence="2" type="ORF">M9458_025389</name>
</gene>
<feature type="non-terminal residue" evidence="2">
    <location>
        <position position="1"/>
    </location>
</feature>
<proteinExistence type="predicted"/>
<dbReference type="EMBL" id="JAMKFB020000012">
    <property type="protein sequence ID" value="KAL0179947.1"/>
    <property type="molecule type" value="Genomic_DNA"/>
</dbReference>
<dbReference type="AlphaFoldDB" id="A0ABD0Q168"/>
<accession>A0ABD0Q168</accession>
<evidence type="ECO:0000313" key="3">
    <source>
        <dbReference type="Proteomes" id="UP001529510"/>
    </source>
</evidence>